<dbReference type="PANTHER" id="PTHR30176">
    <property type="entry name" value="FERREDOXIN-TYPE PROTEIN NAPH"/>
    <property type="match status" value="1"/>
</dbReference>
<dbReference type="Pfam" id="PF12801">
    <property type="entry name" value="Fer4_5"/>
    <property type="match status" value="2"/>
</dbReference>
<keyword evidence="7" id="KW-0472">Membrane</keyword>
<evidence type="ECO:0000259" key="8">
    <source>
        <dbReference type="PROSITE" id="PS51379"/>
    </source>
</evidence>
<evidence type="ECO:0000256" key="4">
    <source>
        <dbReference type="ARBA" id="ARBA00022982"/>
    </source>
</evidence>
<dbReference type="InterPro" id="IPR017896">
    <property type="entry name" value="4Fe4S_Fe-S-bd"/>
</dbReference>
<sequence>MKIKLKTRRRLLQFLFLALLFPPLYFTGVFWLGTYISADFCGLALTDPLTALEITLAGKMFYPALWLSALPLVLIAVLLGRVFCGYVCPLNLLLELLPGKLERYKSKNCQLPIYILALVLLLALLLSLPVHNILSPVYGLMHVLLFGFGVELVLVVLVLLLALTMGRKSWCRSLCPLGAIYGLLGLKRRLFLQVDASKCVHCGQCLKACSMGTVPGSSRLKESYLCTNCGDCVDACDKRALHFGIMGSKDQEIIKEGK</sequence>
<reference evidence="9 10" key="1">
    <citation type="submission" date="2016-10" db="EMBL/GenBank/DDBJ databases">
        <authorList>
            <person name="de Groot N.N."/>
        </authorList>
    </citation>
    <scope>NUCLEOTIDE SEQUENCE [LARGE SCALE GENOMIC DNA]</scope>
    <source>
        <strain evidence="9 10">S137</strain>
    </source>
</reference>
<dbReference type="InterPro" id="IPR051684">
    <property type="entry name" value="Electron_Trans/Redox"/>
</dbReference>
<dbReference type="PROSITE" id="PS51379">
    <property type="entry name" value="4FE4S_FER_2"/>
    <property type="match status" value="1"/>
</dbReference>
<dbReference type="GO" id="GO:0005886">
    <property type="term" value="C:plasma membrane"/>
    <property type="evidence" value="ECO:0007669"/>
    <property type="project" value="TreeGrafter"/>
</dbReference>
<gene>
    <name evidence="9" type="ORF">SAMN05216366_1483</name>
</gene>
<dbReference type="RefSeq" id="WP_256324696.1">
    <property type="nucleotide sequence ID" value="NZ_FNJQ01000048.1"/>
</dbReference>
<feature type="transmembrane region" description="Helical" evidence="7">
    <location>
        <begin position="140"/>
        <end position="163"/>
    </location>
</feature>
<keyword evidence="7" id="KW-0812">Transmembrane</keyword>
<dbReference type="EMBL" id="FNJQ01000048">
    <property type="protein sequence ID" value="SDP75154.1"/>
    <property type="molecule type" value="Genomic_DNA"/>
</dbReference>
<keyword evidence="6" id="KW-0411">Iron-sulfur</keyword>
<evidence type="ECO:0000256" key="2">
    <source>
        <dbReference type="ARBA" id="ARBA00022485"/>
    </source>
</evidence>
<evidence type="ECO:0000256" key="5">
    <source>
        <dbReference type="ARBA" id="ARBA00023004"/>
    </source>
</evidence>
<dbReference type="Pfam" id="PF13237">
    <property type="entry name" value="Fer4_10"/>
    <property type="match status" value="1"/>
</dbReference>
<evidence type="ECO:0000256" key="7">
    <source>
        <dbReference type="SAM" id="Phobius"/>
    </source>
</evidence>
<keyword evidence="2" id="KW-0004">4Fe-4S</keyword>
<dbReference type="GO" id="GO:0046872">
    <property type="term" value="F:metal ion binding"/>
    <property type="evidence" value="ECO:0007669"/>
    <property type="project" value="UniProtKB-KW"/>
</dbReference>
<evidence type="ECO:0000256" key="3">
    <source>
        <dbReference type="ARBA" id="ARBA00022723"/>
    </source>
</evidence>
<feature type="transmembrane region" description="Helical" evidence="7">
    <location>
        <begin position="65"/>
        <end position="92"/>
    </location>
</feature>
<dbReference type="Gene3D" id="3.30.70.20">
    <property type="match status" value="1"/>
</dbReference>
<protein>
    <submittedName>
        <fullName evidence="9">Ferredoxin-type protein NapH</fullName>
    </submittedName>
</protein>
<keyword evidence="3" id="KW-0479">Metal-binding</keyword>
<evidence type="ECO:0000313" key="9">
    <source>
        <dbReference type="EMBL" id="SDP75154.1"/>
    </source>
</evidence>
<proteinExistence type="predicted"/>
<feature type="domain" description="4Fe-4S ferredoxin-type" evidence="8">
    <location>
        <begin position="190"/>
        <end position="219"/>
    </location>
</feature>
<dbReference type="PANTHER" id="PTHR30176:SF3">
    <property type="entry name" value="FERREDOXIN-TYPE PROTEIN NAPH"/>
    <property type="match status" value="1"/>
</dbReference>
<keyword evidence="1" id="KW-0813">Transport</keyword>
<feature type="transmembrane region" description="Helical" evidence="7">
    <location>
        <begin position="113"/>
        <end position="134"/>
    </location>
</feature>
<dbReference type="GO" id="GO:0051539">
    <property type="term" value="F:4 iron, 4 sulfur cluster binding"/>
    <property type="evidence" value="ECO:0007669"/>
    <property type="project" value="UniProtKB-KW"/>
</dbReference>
<name>A0A1H0V9X7_SELRU</name>
<dbReference type="SUPFAM" id="SSF54862">
    <property type="entry name" value="4Fe-4S ferredoxins"/>
    <property type="match status" value="1"/>
</dbReference>
<accession>A0A1H0V9X7</accession>
<dbReference type="Proteomes" id="UP000182412">
    <property type="component" value="Unassembled WGS sequence"/>
</dbReference>
<evidence type="ECO:0000313" key="10">
    <source>
        <dbReference type="Proteomes" id="UP000182412"/>
    </source>
</evidence>
<evidence type="ECO:0000256" key="6">
    <source>
        <dbReference type="ARBA" id="ARBA00023014"/>
    </source>
</evidence>
<dbReference type="AlphaFoldDB" id="A0A1H0V9X7"/>
<keyword evidence="5" id="KW-0408">Iron</keyword>
<keyword evidence="4" id="KW-0249">Electron transport</keyword>
<evidence type="ECO:0000256" key="1">
    <source>
        <dbReference type="ARBA" id="ARBA00022448"/>
    </source>
</evidence>
<keyword evidence="7" id="KW-1133">Transmembrane helix</keyword>
<organism evidence="9 10">
    <name type="scientific">Selenomonas ruminantium</name>
    <dbReference type="NCBI Taxonomy" id="971"/>
    <lineage>
        <taxon>Bacteria</taxon>
        <taxon>Bacillati</taxon>
        <taxon>Bacillota</taxon>
        <taxon>Negativicutes</taxon>
        <taxon>Selenomonadales</taxon>
        <taxon>Selenomonadaceae</taxon>
        <taxon>Selenomonas</taxon>
    </lineage>
</organism>